<proteinExistence type="predicted"/>
<protein>
    <submittedName>
        <fullName evidence="2">Uncharacterized protein</fullName>
    </submittedName>
</protein>
<evidence type="ECO:0000256" key="1">
    <source>
        <dbReference type="SAM" id="Coils"/>
    </source>
</evidence>
<name>A0A2G5VGB7_9PELO</name>
<dbReference type="InterPro" id="IPR021942">
    <property type="entry name" value="DUF3557"/>
</dbReference>
<dbReference type="EMBL" id="PDUG01000001">
    <property type="protein sequence ID" value="PIC50676.1"/>
    <property type="molecule type" value="Genomic_DNA"/>
</dbReference>
<gene>
    <name evidence="2" type="primary">Cnig_chr_I.g149</name>
    <name evidence="2" type="ORF">B9Z55_000149</name>
</gene>
<sequence length="473" mass="54726">MSFGIPRTLIPDADRKLSYDCLKCVIQKLEVNVRFRLAERLPEIRFAEKAVPLHISELSLEKGFELNGTEYRLGIIRHAREGPNPEIIEFQNLKGGCPRDINRFGFVKPILPEPVNFDDMIIQGHDPERELDDNLELVEARVVNTKNRLTNLEREKMELENSQDDLVVAHPENVLDRRGRRRNPIVSRKARLQRINQDIRDTKTRLEIDELNMQSYQCKRDNLPSPFDMFIQLTKTSSDGNVYIERFNYDKKLIEAWNYLINKFLGNRQLVTKIKLLHLWEFGGDGLVIGIPDDIKFDVQELEASGNLPEVLQRVETILEHPHRPFTRLLLNGLKLEDAENPKVQEAGVLVLQSNFNVDYVALCRELPNKKIVMTMSLDMEPVQFGVLADNLIDTKGTLGTCYEFIKIREENKARTVLDLFAVRFDNTAVRERLVTIPLPNQLQLNVSCERDQLNSRIPTYTIKMEVVQSQTN</sequence>
<dbReference type="OrthoDB" id="5886753at2759"/>
<dbReference type="AlphaFoldDB" id="A0A2G5VGB7"/>
<accession>A0A2G5VGB7</accession>
<dbReference type="PANTHER" id="PTHR31379:SF1">
    <property type="entry name" value="F-BOX C PROTEIN-RELATED"/>
    <property type="match status" value="1"/>
</dbReference>
<comment type="caution">
    <text evidence="2">The sequence shown here is derived from an EMBL/GenBank/DDBJ whole genome shotgun (WGS) entry which is preliminary data.</text>
</comment>
<reference evidence="3" key="1">
    <citation type="submission" date="2017-10" db="EMBL/GenBank/DDBJ databases">
        <title>Rapid genome shrinkage in a self-fertile nematode reveals novel sperm competition proteins.</title>
        <authorList>
            <person name="Yin D."/>
            <person name="Schwarz E.M."/>
            <person name="Thomas C.G."/>
            <person name="Felde R.L."/>
            <person name="Korf I.F."/>
            <person name="Cutter A.D."/>
            <person name="Schartner C.M."/>
            <person name="Ralston E.J."/>
            <person name="Meyer B.J."/>
            <person name="Haag E.S."/>
        </authorList>
    </citation>
    <scope>NUCLEOTIDE SEQUENCE [LARGE SCALE GENOMIC DNA]</scope>
    <source>
        <strain evidence="3">JU1422</strain>
    </source>
</reference>
<keyword evidence="1" id="KW-0175">Coiled coil</keyword>
<dbReference type="Proteomes" id="UP000230233">
    <property type="component" value="Chromosome I"/>
</dbReference>
<dbReference type="PANTHER" id="PTHR31379">
    <property type="entry name" value="F-BOX C PROTEIN-RELATED-RELATED"/>
    <property type="match status" value="1"/>
</dbReference>
<dbReference type="Pfam" id="PF12078">
    <property type="entry name" value="DUF3557"/>
    <property type="match status" value="1"/>
</dbReference>
<organism evidence="2 3">
    <name type="scientific">Caenorhabditis nigoni</name>
    <dbReference type="NCBI Taxonomy" id="1611254"/>
    <lineage>
        <taxon>Eukaryota</taxon>
        <taxon>Metazoa</taxon>
        <taxon>Ecdysozoa</taxon>
        <taxon>Nematoda</taxon>
        <taxon>Chromadorea</taxon>
        <taxon>Rhabditida</taxon>
        <taxon>Rhabditina</taxon>
        <taxon>Rhabditomorpha</taxon>
        <taxon>Rhabditoidea</taxon>
        <taxon>Rhabditidae</taxon>
        <taxon>Peloderinae</taxon>
        <taxon>Caenorhabditis</taxon>
    </lineage>
</organism>
<keyword evidence="3" id="KW-1185">Reference proteome</keyword>
<evidence type="ECO:0000313" key="2">
    <source>
        <dbReference type="EMBL" id="PIC50676.1"/>
    </source>
</evidence>
<evidence type="ECO:0000313" key="3">
    <source>
        <dbReference type="Proteomes" id="UP000230233"/>
    </source>
</evidence>
<feature type="coiled-coil region" evidence="1">
    <location>
        <begin position="128"/>
        <end position="169"/>
    </location>
</feature>